<proteinExistence type="predicted"/>
<keyword evidence="2" id="KW-1185">Reference proteome</keyword>
<reference evidence="1 2" key="1">
    <citation type="journal article" date="2023" name="G3 (Bethesda)">
        <title>A chromosome-length genome assembly and annotation of blackberry (Rubus argutus, cv. 'Hillquist').</title>
        <authorList>
            <person name="Bruna T."/>
            <person name="Aryal R."/>
            <person name="Dudchenko O."/>
            <person name="Sargent D.J."/>
            <person name="Mead D."/>
            <person name="Buti M."/>
            <person name="Cavallini A."/>
            <person name="Hytonen T."/>
            <person name="Andres J."/>
            <person name="Pham M."/>
            <person name="Weisz D."/>
            <person name="Mascagni F."/>
            <person name="Usai G."/>
            <person name="Natali L."/>
            <person name="Bassil N."/>
            <person name="Fernandez G.E."/>
            <person name="Lomsadze A."/>
            <person name="Armour M."/>
            <person name="Olukolu B."/>
            <person name="Poorten T."/>
            <person name="Britton C."/>
            <person name="Davik J."/>
            <person name="Ashrafi H."/>
            <person name="Aiden E.L."/>
            <person name="Borodovsky M."/>
            <person name="Worthington M."/>
        </authorList>
    </citation>
    <scope>NUCLEOTIDE SEQUENCE [LARGE SCALE GENOMIC DNA]</scope>
    <source>
        <strain evidence="1">PI 553951</strain>
    </source>
</reference>
<dbReference type="Proteomes" id="UP001457282">
    <property type="component" value="Unassembled WGS sequence"/>
</dbReference>
<accession>A0AAW1XEJ1</accession>
<protein>
    <submittedName>
        <fullName evidence="1">Uncharacterized protein</fullName>
    </submittedName>
</protein>
<sequence length="83" mass="9374">MGSVCCCFHGKDPEDDDDDDDDDEAVPVSTRPVIMEEVVGGLRYVYASSEEDVDEGHGRDDISLWWSWNFCNGKPNTLYKNLI</sequence>
<organism evidence="1 2">
    <name type="scientific">Rubus argutus</name>
    <name type="common">Southern blackberry</name>
    <dbReference type="NCBI Taxonomy" id="59490"/>
    <lineage>
        <taxon>Eukaryota</taxon>
        <taxon>Viridiplantae</taxon>
        <taxon>Streptophyta</taxon>
        <taxon>Embryophyta</taxon>
        <taxon>Tracheophyta</taxon>
        <taxon>Spermatophyta</taxon>
        <taxon>Magnoliopsida</taxon>
        <taxon>eudicotyledons</taxon>
        <taxon>Gunneridae</taxon>
        <taxon>Pentapetalae</taxon>
        <taxon>rosids</taxon>
        <taxon>fabids</taxon>
        <taxon>Rosales</taxon>
        <taxon>Rosaceae</taxon>
        <taxon>Rosoideae</taxon>
        <taxon>Rosoideae incertae sedis</taxon>
        <taxon>Rubus</taxon>
    </lineage>
</organism>
<dbReference type="EMBL" id="JBEDUW010000004">
    <property type="protein sequence ID" value="KAK9934987.1"/>
    <property type="molecule type" value="Genomic_DNA"/>
</dbReference>
<name>A0AAW1XEJ1_RUBAR</name>
<evidence type="ECO:0000313" key="2">
    <source>
        <dbReference type="Proteomes" id="UP001457282"/>
    </source>
</evidence>
<dbReference type="AlphaFoldDB" id="A0AAW1XEJ1"/>
<gene>
    <name evidence="1" type="ORF">M0R45_022106</name>
</gene>
<evidence type="ECO:0000313" key="1">
    <source>
        <dbReference type="EMBL" id="KAK9934987.1"/>
    </source>
</evidence>
<comment type="caution">
    <text evidence="1">The sequence shown here is derived from an EMBL/GenBank/DDBJ whole genome shotgun (WGS) entry which is preliminary data.</text>
</comment>